<dbReference type="FunFam" id="1.10.238.10:FF:000178">
    <property type="entry name" value="Calmodulin-2 A"/>
    <property type="match status" value="1"/>
</dbReference>
<keyword evidence="5" id="KW-0106">Calcium</keyword>
<feature type="compositionally biased region" description="Basic and acidic residues" evidence="9">
    <location>
        <begin position="224"/>
        <end position="238"/>
    </location>
</feature>
<feature type="region of interest" description="Disordered" evidence="9">
    <location>
        <begin position="224"/>
        <end position="273"/>
    </location>
</feature>
<keyword evidence="6 10" id="KW-1133">Transmembrane helix</keyword>
<proteinExistence type="inferred from homology"/>
<feature type="domain" description="EF-hand" evidence="11">
    <location>
        <begin position="149"/>
        <end position="184"/>
    </location>
</feature>
<keyword evidence="7 10" id="KW-0472">Membrane</keyword>
<dbReference type="InterPro" id="IPR011992">
    <property type="entry name" value="EF-hand-dom_pair"/>
</dbReference>
<evidence type="ECO:0000256" key="7">
    <source>
        <dbReference type="ARBA" id="ARBA00023136"/>
    </source>
</evidence>
<evidence type="ECO:0000256" key="1">
    <source>
        <dbReference type="ARBA" id="ARBA00004141"/>
    </source>
</evidence>
<dbReference type="EMBL" id="BRXY01000163">
    <property type="protein sequence ID" value="GMH73107.1"/>
    <property type="molecule type" value="Genomic_DNA"/>
</dbReference>
<dbReference type="Gene3D" id="1.10.287.70">
    <property type="match status" value="1"/>
</dbReference>
<evidence type="ECO:0000256" key="3">
    <source>
        <dbReference type="ARBA" id="ARBA00022692"/>
    </source>
</evidence>
<dbReference type="Gene3D" id="1.10.238.10">
    <property type="entry name" value="EF-hand"/>
    <property type="match status" value="1"/>
</dbReference>
<comment type="similarity">
    <text evidence="2">Belongs to the centrin family.</text>
</comment>
<evidence type="ECO:0000256" key="8">
    <source>
        <dbReference type="SAM" id="Coils"/>
    </source>
</evidence>
<dbReference type="Pfam" id="PF00520">
    <property type="entry name" value="Ion_trans"/>
    <property type="match status" value="1"/>
</dbReference>
<dbReference type="Pfam" id="PF13499">
    <property type="entry name" value="EF-hand_7"/>
    <property type="match status" value="1"/>
</dbReference>
<dbReference type="SUPFAM" id="SSF81324">
    <property type="entry name" value="Voltage-gated potassium channels"/>
    <property type="match status" value="1"/>
</dbReference>
<accession>A0A9W7AIX3</accession>
<dbReference type="PROSITE" id="PS00018">
    <property type="entry name" value="EF_HAND_1"/>
    <property type="match status" value="2"/>
</dbReference>
<dbReference type="SMART" id="SM00054">
    <property type="entry name" value="EFh"/>
    <property type="match status" value="2"/>
</dbReference>
<dbReference type="GO" id="GO:0001518">
    <property type="term" value="C:voltage-gated sodium channel complex"/>
    <property type="evidence" value="ECO:0007669"/>
    <property type="project" value="TreeGrafter"/>
</dbReference>
<evidence type="ECO:0000256" key="4">
    <source>
        <dbReference type="ARBA" id="ARBA00022737"/>
    </source>
</evidence>
<dbReference type="GO" id="GO:0005509">
    <property type="term" value="F:calcium ion binding"/>
    <property type="evidence" value="ECO:0007669"/>
    <property type="project" value="InterPro"/>
</dbReference>
<feature type="coiled-coil region" evidence="8">
    <location>
        <begin position="116"/>
        <end position="144"/>
    </location>
</feature>
<comment type="subcellular location">
    <subcellularLocation>
        <location evidence="1">Membrane</location>
        <topology evidence="1">Multi-pass membrane protein</topology>
    </subcellularLocation>
</comment>
<evidence type="ECO:0000256" key="6">
    <source>
        <dbReference type="ARBA" id="ARBA00022989"/>
    </source>
</evidence>
<evidence type="ECO:0000313" key="12">
    <source>
        <dbReference type="EMBL" id="GMH73107.1"/>
    </source>
</evidence>
<evidence type="ECO:0000259" key="11">
    <source>
        <dbReference type="PROSITE" id="PS50222"/>
    </source>
</evidence>
<evidence type="ECO:0000256" key="2">
    <source>
        <dbReference type="ARBA" id="ARBA00005253"/>
    </source>
</evidence>
<evidence type="ECO:0000256" key="9">
    <source>
        <dbReference type="SAM" id="MobiDB-lite"/>
    </source>
</evidence>
<feature type="transmembrane region" description="Helical" evidence="10">
    <location>
        <begin position="91"/>
        <end position="116"/>
    </location>
</feature>
<dbReference type="CDD" id="cd00051">
    <property type="entry name" value="EFh"/>
    <property type="match status" value="1"/>
</dbReference>
<keyword evidence="3 10" id="KW-0812">Transmembrane</keyword>
<evidence type="ECO:0000256" key="5">
    <source>
        <dbReference type="ARBA" id="ARBA00022837"/>
    </source>
</evidence>
<sequence>MMGLSSIGFIGIILVLVFYMCAILGMMMFKDNDPWHFGSLQVAMLTLFRCSTLEDWTDVMYINMYGCHKYGYSGWMMPLCEKPSPIEGENWGAAIFMVFFTLVGALVLLTLFIGVVTTSMDEAQEQQNEEKEIQENIKRIQEEEGLSDDEVATFLKVFGMLDLDGGGTIEEEELRVGLQSVGKDPTDEEMQKMMHDVDEDDSGEIDPAEFVQFMVNMRKEDKEAADEKKKLETLKENGEDGEGSDDDGMTPDTSISPVSNGLLPAPPGGKTAKSLQVSALTPIKTAATVGAEQNFGLPVLQSPTNENWLEMSLDMGRSRRKLPKLGSAKIAP</sequence>
<dbReference type="AlphaFoldDB" id="A0A9W7AIX3"/>
<dbReference type="PANTHER" id="PTHR10037:SF62">
    <property type="entry name" value="SODIUM CHANNEL PROTEIN 60E"/>
    <property type="match status" value="1"/>
</dbReference>
<keyword evidence="4" id="KW-0677">Repeat</keyword>
<dbReference type="GO" id="GO:0005248">
    <property type="term" value="F:voltage-gated sodium channel activity"/>
    <property type="evidence" value="ECO:0007669"/>
    <property type="project" value="TreeGrafter"/>
</dbReference>
<dbReference type="InterPro" id="IPR002048">
    <property type="entry name" value="EF_hand_dom"/>
</dbReference>
<reference evidence="13" key="1">
    <citation type="journal article" date="2023" name="Commun. Biol.">
        <title>Genome analysis of Parmales, the sister group of diatoms, reveals the evolutionary specialization of diatoms from phago-mixotrophs to photoautotrophs.</title>
        <authorList>
            <person name="Ban H."/>
            <person name="Sato S."/>
            <person name="Yoshikawa S."/>
            <person name="Yamada K."/>
            <person name="Nakamura Y."/>
            <person name="Ichinomiya M."/>
            <person name="Sato N."/>
            <person name="Blanc-Mathieu R."/>
            <person name="Endo H."/>
            <person name="Kuwata A."/>
            <person name="Ogata H."/>
        </authorList>
    </citation>
    <scope>NUCLEOTIDE SEQUENCE [LARGE SCALE GENOMIC DNA]</scope>
    <source>
        <strain evidence="13">NIES 3701</strain>
    </source>
</reference>
<evidence type="ECO:0000313" key="13">
    <source>
        <dbReference type="Proteomes" id="UP001165085"/>
    </source>
</evidence>
<feature type="domain" description="EF-hand" evidence="11">
    <location>
        <begin position="185"/>
        <end position="220"/>
    </location>
</feature>
<feature type="transmembrane region" description="Helical" evidence="10">
    <location>
        <begin position="7"/>
        <end position="29"/>
    </location>
</feature>
<keyword evidence="8" id="KW-0175">Coiled coil</keyword>
<feature type="compositionally biased region" description="Acidic residues" evidence="9">
    <location>
        <begin position="239"/>
        <end position="249"/>
    </location>
</feature>
<gene>
    <name evidence="12" type="ORF">TrST_g10236</name>
</gene>
<comment type="caution">
    <text evidence="12">The sequence shown here is derived from an EMBL/GenBank/DDBJ whole genome shotgun (WGS) entry which is preliminary data.</text>
</comment>
<dbReference type="OrthoDB" id="416585at2759"/>
<protein>
    <recommendedName>
        <fullName evidence="11">EF-hand domain-containing protein</fullName>
    </recommendedName>
</protein>
<dbReference type="PROSITE" id="PS50222">
    <property type="entry name" value="EF_HAND_2"/>
    <property type="match status" value="2"/>
</dbReference>
<evidence type="ECO:0000256" key="10">
    <source>
        <dbReference type="SAM" id="Phobius"/>
    </source>
</evidence>
<dbReference type="PANTHER" id="PTHR10037">
    <property type="entry name" value="VOLTAGE-GATED CATION CHANNEL CALCIUM AND SODIUM"/>
    <property type="match status" value="1"/>
</dbReference>
<dbReference type="InterPro" id="IPR018247">
    <property type="entry name" value="EF_Hand_1_Ca_BS"/>
</dbReference>
<dbReference type="InterPro" id="IPR043203">
    <property type="entry name" value="VGCC_Ca_Na"/>
</dbReference>
<keyword evidence="13" id="KW-1185">Reference proteome</keyword>
<dbReference type="SUPFAM" id="SSF47473">
    <property type="entry name" value="EF-hand"/>
    <property type="match status" value="1"/>
</dbReference>
<name>A0A9W7AIX3_9STRA</name>
<dbReference type="Proteomes" id="UP001165085">
    <property type="component" value="Unassembled WGS sequence"/>
</dbReference>
<dbReference type="InterPro" id="IPR005821">
    <property type="entry name" value="Ion_trans_dom"/>
</dbReference>
<dbReference type="GO" id="GO:0043226">
    <property type="term" value="C:organelle"/>
    <property type="evidence" value="ECO:0007669"/>
    <property type="project" value="UniProtKB-ARBA"/>
</dbReference>
<organism evidence="12 13">
    <name type="scientific">Triparma strigata</name>
    <dbReference type="NCBI Taxonomy" id="1606541"/>
    <lineage>
        <taxon>Eukaryota</taxon>
        <taxon>Sar</taxon>
        <taxon>Stramenopiles</taxon>
        <taxon>Ochrophyta</taxon>
        <taxon>Bolidophyceae</taxon>
        <taxon>Parmales</taxon>
        <taxon>Triparmaceae</taxon>
        <taxon>Triparma</taxon>
    </lineage>
</organism>